<dbReference type="InterPro" id="IPR019428">
    <property type="entry name" value="7TM_GPCR_serpentine_rcpt_Str"/>
</dbReference>
<feature type="transmembrane region" description="Helical" evidence="1">
    <location>
        <begin position="13"/>
        <end position="34"/>
    </location>
</feature>
<dbReference type="EMBL" id="CAJFCV020000006">
    <property type="protein sequence ID" value="CAG9128548.1"/>
    <property type="molecule type" value="Genomic_DNA"/>
</dbReference>
<keyword evidence="1" id="KW-1133">Transmembrane helix</keyword>
<organism evidence="4 6">
    <name type="scientific">Bursaphelenchus xylophilus</name>
    <name type="common">Pinewood nematode worm</name>
    <name type="synonym">Aphelenchoides xylophilus</name>
    <dbReference type="NCBI Taxonomy" id="6326"/>
    <lineage>
        <taxon>Eukaryota</taxon>
        <taxon>Metazoa</taxon>
        <taxon>Ecdysozoa</taxon>
        <taxon>Nematoda</taxon>
        <taxon>Chromadorea</taxon>
        <taxon>Rhabditida</taxon>
        <taxon>Tylenchina</taxon>
        <taxon>Tylenchomorpha</taxon>
        <taxon>Aphelenchoidea</taxon>
        <taxon>Aphelenchoididae</taxon>
        <taxon>Bursaphelenchus</taxon>
    </lineage>
</organism>
<reference evidence="3" key="2">
    <citation type="submission" date="2020-08" db="EMBL/GenBank/DDBJ databases">
        <authorList>
            <person name="Kikuchi T."/>
        </authorList>
    </citation>
    <scope>NUCLEOTIDE SEQUENCE</scope>
    <source>
        <strain evidence="2">Ka4C1</strain>
    </source>
</reference>
<dbReference type="SMR" id="A0A1I7RWP6"/>
<evidence type="ECO:0000313" key="5">
    <source>
        <dbReference type="Proteomes" id="UP000659654"/>
    </source>
</evidence>
<keyword evidence="5" id="KW-1185">Reference proteome</keyword>
<protein>
    <submittedName>
        <fullName evidence="2">(pine wood nematode) hypothetical protein</fullName>
    </submittedName>
</protein>
<keyword evidence="1" id="KW-0472">Membrane</keyword>
<dbReference type="Proteomes" id="UP000659654">
    <property type="component" value="Unassembled WGS sequence"/>
</dbReference>
<evidence type="ECO:0000313" key="2">
    <source>
        <dbReference type="EMBL" id="CAD5233451.1"/>
    </source>
</evidence>
<dbReference type="eggNOG" id="ENOG502T0B9">
    <property type="taxonomic scope" value="Eukaryota"/>
</dbReference>
<keyword evidence="1" id="KW-0812">Transmembrane</keyword>
<dbReference type="PANTHER" id="PTHR22943:SF248">
    <property type="entry name" value="SEVEN TM RECEPTOR"/>
    <property type="match status" value="1"/>
</dbReference>
<accession>A0A1I7RWP6</accession>
<proteinExistence type="predicted"/>
<dbReference type="AlphaFoldDB" id="A0A1I7RWP6"/>
<sequence>MGWQDVAAELMPFYDYGIGMLSYILNILVIYLALTQFTKSTAEYKTIILLNCVVDLIFNTVNVLTRTVADVQDGNLFLLSTGPLGEIPQPYAAMITFFWVWSLLLTVVTVPMQFLYRYSMLCLKNPLSLKHYVLIYGGFILATALHCAAGVFVFETDPKLLKEYEPLLRKNPMFKEHLPVFTLGIKDSPKQAFHMMDVVLIAGVAYSLVVFCGIRTFQRLKETRDSLSKKTLAVQRQMTIIMAIQATNPLIMLNGPTVGACLLALFNVTFSGVSFFTTPVIACIPILNPLCVIMVIPSFRRFITCHRLRHGKRIGATSEGLSTRVSSRQT</sequence>
<dbReference type="PANTHER" id="PTHR22943">
    <property type="entry name" value="7-TRANSMEMBRANE DOMAIN RECEPTOR C.ELEGANS"/>
    <property type="match status" value="1"/>
</dbReference>
<reference evidence="6" key="1">
    <citation type="submission" date="2016-11" db="UniProtKB">
        <authorList>
            <consortium name="WormBaseParasite"/>
        </authorList>
    </citation>
    <scope>IDENTIFICATION</scope>
</reference>
<feature type="transmembrane region" description="Helical" evidence="1">
    <location>
        <begin position="133"/>
        <end position="154"/>
    </location>
</feature>
<gene>
    <name evidence="2" type="ORF">BXYJ_LOCUS13542</name>
</gene>
<evidence type="ECO:0000313" key="3">
    <source>
        <dbReference type="EMBL" id="CAG9128548.1"/>
    </source>
</evidence>
<feature type="transmembrane region" description="Helical" evidence="1">
    <location>
        <begin position="278"/>
        <end position="299"/>
    </location>
</feature>
<dbReference type="SUPFAM" id="SSF81321">
    <property type="entry name" value="Family A G protein-coupled receptor-like"/>
    <property type="match status" value="1"/>
</dbReference>
<dbReference type="Gene3D" id="1.20.1070.10">
    <property type="entry name" value="Rhodopsin 7-helix transmembrane proteins"/>
    <property type="match status" value="1"/>
</dbReference>
<dbReference type="Proteomes" id="UP000095284">
    <property type="component" value="Unplaced"/>
</dbReference>
<feature type="transmembrane region" description="Helical" evidence="1">
    <location>
        <begin position="46"/>
        <end position="69"/>
    </location>
</feature>
<dbReference type="EMBL" id="CAJFDI010000006">
    <property type="protein sequence ID" value="CAD5233451.1"/>
    <property type="molecule type" value="Genomic_DNA"/>
</dbReference>
<dbReference type="OrthoDB" id="5790586at2759"/>
<name>A0A1I7RWP6_BURXY</name>
<evidence type="ECO:0000256" key="1">
    <source>
        <dbReference type="SAM" id="Phobius"/>
    </source>
</evidence>
<evidence type="ECO:0000313" key="4">
    <source>
        <dbReference type="Proteomes" id="UP000095284"/>
    </source>
</evidence>
<feature type="transmembrane region" description="Helical" evidence="1">
    <location>
        <begin position="89"/>
        <end position="112"/>
    </location>
</feature>
<dbReference type="Proteomes" id="UP000582659">
    <property type="component" value="Unassembled WGS sequence"/>
</dbReference>
<feature type="transmembrane region" description="Helical" evidence="1">
    <location>
        <begin position="238"/>
        <end position="266"/>
    </location>
</feature>
<dbReference type="Pfam" id="PF10326">
    <property type="entry name" value="7TM_GPCR_Str"/>
    <property type="match status" value="1"/>
</dbReference>
<dbReference type="WBParaSite" id="BXY_0515900.1">
    <property type="protein sequence ID" value="BXY_0515900.1"/>
    <property type="gene ID" value="BXY_0515900"/>
</dbReference>
<feature type="transmembrane region" description="Helical" evidence="1">
    <location>
        <begin position="198"/>
        <end position="217"/>
    </location>
</feature>
<evidence type="ECO:0000313" key="6">
    <source>
        <dbReference type="WBParaSite" id="BXY_0515900.1"/>
    </source>
</evidence>